<feature type="region of interest" description="Disordered" evidence="1">
    <location>
        <begin position="20"/>
        <end position="45"/>
    </location>
</feature>
<evidence type="ECO:0000256" key="1">
    <source>
        <dbReference type="SAM" id="MobiDB-lite"/>
    </source>
</evidence>
<evidence type="ECO:0000313" key="3">
    <source>
        <dbReference type="Proteomes" id="UP000015524"/>
    </source>
</evidence>
<dbReference type="AlphaFoldDB" id="T0I564"/>
<gene>
    <name evidence="2" type="ORF">L485_03535</name>
</gene>
<accession>T0I564</accession>
<dbReference type="Proteomes" id="UP000015524">
    <property type="component" value="Unassembled WGS sequence"/>
</dbReference>
<reference evidence="2 3" key="1">
    <citation type="journal article" date="2013" name="Genome Announc.">
        <title>Draft Genome Sequence of a Hexachlorocyclohexane-Degrading Bacterium, Sphingobium baderi Strain LL03T.</title>
        <authorList>
            <person name="Kaur J."/>
            <person name="Verma H."/>
            <person name="Tripathi C."/>
            <person name="Khurana J.P."/>
            <person name="Lal R."/>
        </authorList>
    </citation>
    <scope>NUCLEOTIDE SEQUENCE [LARGE SCALE GENOMIC DNA]</scope>
    <source>
        <strain evidence="2 3">LL03</strain>
    </source>
</reference>
<proteinExistence type="predicted"/>
<organism evidence="2 3">
    <name type="scientific">Sphingobium baderi LL03</name>
    <dbReference type="NCBI Taxonomy" id="1114964"/>
    <lineage>
        <taxon>Bacteria</taxon>
        <taxon>Pseudomonadati</taxon>
        <taxon>Pseudomonadota</taxon>
        <taxon>Alphaproteobacteria</taxon>
        <taxon>Sphingomonadales</taxon>
        <taxon>Sphingomonadaceae</taxon>
        <taxon>Sphingobium</taxon>
    </lineage>
</organism>
<evidence type="ECO:0000313" key="2">
    <source>
        <dbReference type="EMBL" id="EQB04774.1"/>
    </source>
</evidence>
<comment type="caution">
    <text evidence="2">The sequence shown here is derived from an EMBL/GenBank/DDBJ whole genome shotgun (WGS) entry which is preliminary data.</text>
</comment>
<protein>
    <submittedName>
        <fullName evidence="2">Uncharacterized protein</fullName>
    </submittedName>
</protein>
<name>T0I564_9SPHN</name>
<sequence>MNDGHSTEGDGLLEGKVAVAARRDKKDPPSGLYSQAAARRKKRFPARLTERGRCLVSVG</sequence>
<keyword evidence="3" id="KW-1185">Reference proteome</keyword>
<dbReference type="EMBL" id="ATIB01000030">
    <property type="protein sequence ID" value="EQB04774.1"/>
    <property type="molecule type" value="Genomic_DNA"/>
</dbReference>